<comment type="caution">
    <text evidence="3">The sequence shown here is derived from an EMBL/GenBank/DDBJ whole genome shotgun (WGS) entry which is preliminary data.</text>
</comment>
<keyword evidence="4" id="KW-1185">Reference proteome</keyword>
<evidence type="ECO:0000313" key="4">
    <source>
        <dbReference type="Proteomes" id="UP000251314"/>
    </source>
</evidence>
<dbReference type="AlphaFoldDB" id="A0A329RSU5"/>
<dbReference type="Proteomes" id="UP000760860">
    <property type="component" value="Unassembled WGS sequence"/>
</dbReference>
<protein>
    <submittedName>
        <fullName evidence="3">Uncharacterized protein</fullName>
    </submittedName>
</protein>
<dbReference type="OrthoDB" id="113191at2759"/>
<evidence type="ECO:0000313" key="3">
    <source>
        <dbReference type="EMBL" id="RAW27635.1"/>
    </source>
</evidence>
<evidence type="ECO:0000313" key="1">
    <source>
        <dbReference type="EMBL" id="KAG2907411.1"/>
    </source>
</evidence>
<dbReference type="EMBL" id="MJFZ01000548">
    <property type="protein sequence ID" value="RAW27635.1"/>
    <property type="molecule type" value="Genomic_DNA"/>
</dbReference>
<dbReference type="EMBL" id="RCMV01000969">
    <property type="protein sequence ID" value="KAG3211325.1"/>
    <property type="molecule type" value="Genomic_DNA"/>
</dbReference>
<dbReference type="VEuPathDB" id="FungiDB:PC110_g15966"/>
<reference evidence="1" key="2">
    <citation type="submission" date="2018-10" db="EMBL/GenBank/DDBJ databases">
        <title>Effector identification in a new, highly contiguous assembly of the strawberry crown rot pathogen Phytophthora cactorum.</title>
        <authorList>
            <person name="Armitage A.D."/>
            <person name="Nellist C.F."/>
            <person name="Bates H."/>
            <person name="Vickerstaff R.J."/>
            <person name="Harrison R.J."/>
        </authorList>
    </citation>
    <scope>NUCLEOTIDE SEQUENCE</scope>
    <source>
        <strain evidence="1">4040</strain>
        <strain evidence="2">P421</strain>
    </source>
</reference>
<name>A0A329RSU5_9STRA</name>
<proteinExistence type="predicted"/>
<dbReference type="EMBL" id="RCMK01000930">
    <property type="protein sequence ID" value="KAG2907411.1"/>
    <property type="molecule type" value="Genomic_DNA"/>
</dbReference>
<dbReference type="Proteomes" id="UP000251314">
    <property type="component" value="Unassembled WGS sequence"/>
</dbReference>
<organism evidence="3 4">
    <name type="scientific">Phytophthora cactorum</name>
    <dbReference type="NCBI Taxonomy" id="29920"/>
    <lineage>
        <taxon>Eukaryota</taxon>
        <taxon>Sar</taxon>
        <taxon>Stramenopiles</taxon>
        <taxon>Oomycota</taxon>
        <taxon>Peronosporomycetes</taxon>
        <taxon>Peronosporales</taxon>
        <taxon>Peronosporaceae</taxon>
        <taxon>Phytophthora</taxon>
    </lineage>
</organism>
<dbReference type="Proteomes" id="UP000736787">
    <property type="component" value="Unassembled WGS sequence"/>
</dbReference>
<accession>A0A329RSU5</accession>
<gene>
    <name evidence="3" type="ORF">PC110_g15966</name>
    <name evidence="1" type="ORF">PC117_g20226</name>
    <name evidence="2" type="ORF">PC129_g17698</name>
</gene>
<evidence type="ECO:0000313" key="2">
    <source>
        <dbReference type="EMBL" id="KAG3211325.1"/>
    </source>
</evidence>
<reference evidence="3 4" key="1">
    <citation type="submission" date="2018-01" db="EMBL/GenBank/DDBJ databases">
        <title>Draft genome of the strawberry crown rot pathogen Phytophthora cactorum.</title>
        <authorList>
            <person name="Armitage A.D."/>
            <person name="Lysoe E."/>
            <person name="Nellist C.F."/>
            <person name="Harrison R.J."/>
            <person name="Brurberg M.B."/>
        </authorList>
    </citation>
    <scope>NUCLEOTIDE SEQUENCE [LARGE SCALE GENOMIC DNA]</scope>
    <source>
        <strain evidence="3 4">10300</strain>
    </source>
</reference>
<sequence length="104" mass="11004">MVATRVHKEELQSENLRVIRIDGAQSEAWQVYKTWACSLGEVDPIVQAVFAPTPAITASSLSPPLALVGPLLNEAHSIINLMAPLLIDNCPAAGMPVLPGPLPA</sequence>